<evidence type="ECO:0000313" key="8">
    <source>
        <dbReference type="Proteomes" id="UP000185093"/>
    </source>
</evidence>
<dbReference type="SMART" id="SM00345">
    <property type="entry name" value="HTH_GNTR"/>
    <property type="match status" value="1"/>
</dbReference>
<dbReference type="PANTHER" id="PTHR46577:SF1">
    <property type="entry name" value="HTH-TYPE TRANSCRIPTIONAL REGULATORY PROTEIN GABR"/>
    <property type="match status" value="1"/>
</dbReference>
<dbReference type="Proteomes" id="UP000185093">
    <property type="component" value="Unassembled WGS sequence"/>
</dbReference>
<evidence type="ECO:0000256" key="3">
    <source>
        <dbReference type="ARBA" id="ARBA00023015"/>
    </source>
</evidence>
<dbReference type="Gene3D" id="1.10.10.10">
    <property type="entry name" value="Winged helix-like DNA-binding domain superfamily/Winged helix DNA-binding domain"/>
    <property type="match status" value="1"/>
</dbReference>
<dbReference type="InterPro" id="IPR036390">
    <property type="entry name" value="WH_DNA-bd_sf"/>
</dbReference>
<evidence type="ECO:0000256" key="5">
    <source>
        <dbReference type="ARBA" id="ARBA00023163"/>
    </source>
</evidence>
<keyword evidence="7" id="KW-0032">Aminotransferase</keyword>
<dbReference type="GO" id="GO:0008483">
    <property type="term" value="F:transaminase activity"/>
    <property type="evidence" value="ECO:0007669"/>
    <property type="project" value="UniProtKB-KW"/>
</dbReference>
<evidence type="ECO:0000259" key="6">
    <source>
        <dbReference type="PROSITE" id="PS50949"/>
    </source>
</evidence>
<dbReference type="PANTHER" id="PTHR46577">
    <property type="entry name" value="HTH-TYPE TRANSCRIPTIONAL REGULATORY PROTEIN GABR"/>
    <property type="match status" value="1"/>
</dbReference>
<dbReference type="InterPro" id="IPR015424">
    <property type="entry name" value="PyrdxlP-dep_Trfase"/>
</dbReference>
<dbReference type="InterPro" id="IPR015421">
    <property type="entry name" value="PyrdxlP-dep_Trfase_major"/>
</dbReference>
<accession>A0ABY1JE18</accession>
<keyword evidence="4" id="KW-0238">DNA-binding</keyword>
<dbReference type="CDD" id="cd07377">
    <property type="entry name" value="WHTH_GntR"/>
    <property type="match status" value="1"/>
</dbReference>
<comment type="similarity">
    <text evidence="1">In the C-terminal section; belongs to the class-I pyridoxal-phosphate-dependent aminotransferase family.</text>
</comment>
<evidence type="ECO:0000256" key="4">
    <source>
        <dbReference type="ARBA" id="ARBA00023125"/>
    </source>
</evidence>
<protein>
    <submittedName>
        <fullName evidence="7">GntR family transcriptional regulator / MocR family aminotransferase</fullName>
    </submittedName>
</protein>
<dbReference type="Pfam" id="PF00392">
    <property type="entry name" value="GntR"/>
    <property type="match status" value="1"/>
</dbReference>
<dbReference type="PROSITE" id="PS50949">
    <property type="entry name" value="HTH_GNTR"/>
    <property type="match status" value="1"/>
</dbReference>
<dbReference type="InterPro" id="IPR004839">
    <property type="entry name" value="Aminotransferase_I/II_large"/>
</dbReference>
<name>A0ABY1JE18_9BACT</name>
<reference evidence="7 8" key="1">
    <citation type="submission" date="2016-11" db="EMBL/GenBank/DDBJ databases">
        <authorList>
            <person name="Varghese N."/>
            <person name="Submissions S."/>
        </authorList>
    </citation>
    <scope>NUCLEOTIDE SEQUENCE [LARGE SCALE GENOMIC DNA]</scope>
    <source>
        <strain evidence="7 8">DSM 20664</strain>
    </source>
</reference>
<dbReference type="InterPro" id="IPR036388">
    <property type="entry name" value="WH-like_DNA-bd_sf"/>
</dbReference>
<keyword evidence="3" id="KW-0805">Transcription regulation</keyword>
<dbReference type="Gene3D" id="3.40.640.10">
    <property type="entry name" value="Type I PLP-dependent aspartate aminotransferase-like (Major domain)"/>
    <property type="match status" value="1"/>
</dbReference>
<organism evidence="7 8">
    <name type="scientific">Acetomicrobium flavidum</name>
    <dbReference type="NCBI Taxonomy" id="49896"/>
    <lineage>
        <taxon>Bacteria</taxon>
        <taxon>Thermotogati</taxon>
        <taxon>Synergistota</taxon>
        <taxon>Synergistia</taxon>
        <taxon>Synergistales</taxon>
        <taxon>Acetomicrobiaceae</taxon>
        <taxon>Acetomicrobium</taxon>
    </lineage>
</organism>
<dbReference type="CDD" id="cd00609">
    <property type="entry name" value="AAT_like"/>
    <property type="match status" value="1"/>
</dbReference>
<dbReference type="InterPro" id="IPR051446">
    <property type="entry name" value="HTH_trans_reg/aminotransferase"/>
</dbReference>
<keyword evidence="7" id="KW-0808">Transferase</keyword>
<keyword evidence="8" id="KW-1185">Reference proteome</keyword>
<sequence length="467" mass="51623">MKDLMHFGGWLFIMLEIPLDRSSEVPLYRQIALHLQRMIASGSLPEGYKLPGTRQLATDLGVSRTTVNEAMILLEKEGYITTVGKSGCYVCRNSSKPSDKNNPMTQRTIADLSSGLPDESLLPVQFLCKPLRELSSIAGENLLLPPPLAGLPELREALVKHAALRGIPARPDEVLVTAGGLEALSLLMAAIKDSGARKIYVEELTYPLVLELASKNNLEICPMRLDDPVSSLKNASEGDAVYLIPSFHNPTGRTLSLEQRDSILKQARRTSLVIIEDDTYGELRYGKESVPALKAMEDTKNVAYLGSFSQALFPGFRISYLLLPKWLMDRCLVAKRIFYGSVSSLVQCLALVFLNEGGLYEALDFVRNQISLRMRLFCEQLSRNIPIATFEMPLGGIYLWVRLPGIKGSQAASKAEAQGISIVPGRVFSVNSEDIEAVRLSVSALKPSDISSVLSRLRRSWEHEFKP</sequence>
<gene>
    <name evidence="7" type="ORF">SAMN05444368_1392</name>
</gene>
<proteinExistence type="inferred from homology"/>
<dbReference type="Pfam" id="PF00155">
    <property type="entry name" value="Aminotran_1_2"/>
    <property type="match status" value="1"/>
</dbReference>
<feature type="domain" description="HTH gntR-type" evidence="6">
    <location>
        <begin position="25"/>
        <end position="93"/>
    </location>
</feature>
<keyword evidence="5" id="KW-0804">Transcription</keyword>
<comment type="caution">
    <text evidence="7">The sequence shown here is derived from an EMBL/GenBank/DDBJ whole genome shotgun (WGS) entry which is preliminary data.</text>
</comment>
<dbReference type="EMBL" id="FSQZ01000001">
    <property type="protein sequence ID" value="SIN71086.1"/>
    <property type="molecule type" value="Genomic_DNA"/>
</dbReference>
<evidence type="ECO:0000313" key="7">
    <source>
        <dbReference type="EMBL" id="SIN71086.1"/>
    </source>
</evidence>
<dbReference type="SUPFAM" id="SSF46785">
    <property type="entry name" value="Winged helix' DNA-binding domain"/>
    <property type="match status" value="1"/>
</dbReference>
<keyword evidence="2" id="KW-0663">Pyridoxal phosphate</keyword>
<evidence type="ECO:0000256" key="1">
    <source>
        <dbReference type="ARBA" id="ARBA00005384"/>
    </source>
</evidence>
<dbReference type="SUPFAM" id="SSF53383">
    <property type="entry name" value="PLP-dependent transferases"/>
    <property type="match status" value="1"/>
</dbReference>
<evidence type="ECO:0000256" key="2">
    <source>
        <dbReference type="ARBA" id="ARBA00022898"/>
    </source>
</evidence>
<dbReference type="PRINTS" id="PR00035">
    <property type="entry name" value="HTHGNTR"/>
</dbReference>
<dbReference type="InterPro" id="IPR000524">
    <property type="entry name" value="Tscrpt_reg_HTH_GntR"/>
</dbReference>